<name>A0A2P2NPA6_RHIMU</name>
<dbReference type="EMBL" id="GGEC01063843">
    <property type="protein sequence ID" value="MBX44327.1"/>
    <property type="molecule type" value="Transcribed_RNA"/>
</dbReference>
<accession>A0A2P2NPA6</accession>
<dbReference type="AlphaFoldDB" id="A0A2P2NPA6"/>
<organism evidence="1">
    <name type="scientific">Rhizophora mucronata</name>
    <name type="common">Asiatic mangrove</name>
    <dbReference type="NCBI Taxonomy" id="61149"/>
    <lineage>
        <taxon>Eukaryota</taxon>
        <taxon>Viridiplantae</taxon>
        <taxon>Streptophyta</taxon>
        <taxon>Embryophyta</taxon>
        <taxon>Tracheophyta</taxon>
        <taxon>Spermatophyta</taxon>
        <taxon>Magnoliopsida</taxon>
        <taxon>eudicotyledons</taxon>
        <taxon>Gunneridae</taxon>
        <taxon>Pentapetalae</taxon>
        <taxon>rosids</taxon>
        <taxon>fabids</taxon>
        <taxon>Malpighiales</taxon>
        <taxon>Rhizophoraceae</taxon>
        <taxon>Rhizophora</taxon>
    </lineage>
</organism>
<protein>
    <submittedName>
        <fullName evidence="1">Uncharacterized protein</fullName>
    </submittedName>
</protein>
<reference evidence="1" key="1">
    <citation type="submission" date="2018-02" db="EMBL/GenBank/DDBJ databases">
        <title>Rhizophora mucronata_Transcriptome.</title>
        <authorList>
            <person name="Meera S.P."/>
            <person name="Sreeshan A."/>
            <person name="Augustine A."/>
        </authorList>
    </citation>
    <scope>NUCLEOTIDE SEQUENCE</scope>
    <source>
        <tissue evidence="1">Leaf</tissue>
    </source>
</reference>
<evidence type="ECO:0000313" key="1">
    <source>
        <dbReference type="EMBL" id="MBX44327.1"/>
    </source>
</evidence>
<sequence>MLDQVLVFLSKWPRLLYLALVVLHEQIQMMG</sequence>
<proteinExistence type="predicted"/>